<feature type="domain" description="DUF676" evidence="1">
    <location>
        <begin position="50"/>
        <end position="129"/>
    </location>
</feature>
<sequence>SGDASSDTAAAGGVEAGWSWRSKAFQIKYCQEEQELDAAPCFQLVSVLPKLNLFLSICGPHLGQLYSGNSLLQIGAGFITAFTKGKCLSELSLSDATSLRSTSLYRLTLGGQDKGSALQRFRSVVLVASQQ</sequence>
<dbReference type="Pfam" id="PF05057">
    <property type="entry name" value="DUF676"/>
    <property type="match status" value="1"/>
</dbReference>
<comment type="caution">
    <text evidence="2">The sequence shown here is derived from an EMBL/GenBank/DDBJ whole genome shotgun (WGS) entry which is preliminary data.</text>
</comment>
<dbReference type="Proteomes" id="UP000485058">
    <property type="component" value="Unassembled WGS sequence"/>
</dbReference>
<dbReference type="EMBL" id="BLLF01002089">
    <property type="protein sequence ID" value="GFH22649.1"/>
    <property type="molecule type" value="Genomic_DNA"/>
</dbReference>
<keyword evidence="3" id="KW-1185">Reference proteome</keyword>
<dbReference type="InterPro" id="IPR007751">
    <property type="entry name" value="DUF676_lipase-like"/>
</dbReference>
<gene>
    <name evidence="2" type="ORF">HaLaN_20146</name>
</gene>
<dbReference type="AlphaFoldDB" id="A0A699ZSE2"/>
<accession>A0A699ZSE2</accession>
<protein>
    <submittedName>
        <fullName evidence="2">DUF676 domain-containing protein</fullName>
    </submittedName>
</protein>
<dbReference type="PANTHER" id="PTHR12482:SF5">
    <property type="entry name" value="DUF676 DOMAIN-CONTAINING PROTEIN"/>
    <property type="match status" value="1"/>
</dbReference>
<organism evidence="2 3">
    <name type="scientific">Haematococcus lacustris</name>
    <name type="common">Green alga</name>
    <name type="synonym">Haematococcus pluvialis</name>
    <dbReference type="NCBI Taxonomy" id="44745"/>
    <lineage>
        <taxon>Eukaryota</taxon>
        <taxon>Viridiplantae</taxon>
        <taxon>Chlorophyta</taxon>
        <taxon>core chlorophytes</taxon>
        <taxon>Chlorophyceae</taxon>
        <taxon>CS clade</taxon>
        <taxon>Chlamydomonadales</taxon>
        <taxon>Haematococcaceae</taxon>
        <taxon>Haematococcus</taxon>
    </lineage>
</organism>
<dbReference type="PANTHER" id="PTHR12482">
    <property type="entry name" value="LIPASE ROG1-RELATED-RELATED"/>
    <property type="match status" value="1"/>
</dbReference>
<name>A0A699ZSE2_HAELA</name>
<feature type="non-terminal residue" evidence="2">
    <location>
        <position position="131"/>
    </location>
</feature>
<feature type="non-terminal residue" evidence="2">
    <location>
        <position position="1"/>
    </location>
</feature>
<dbReference type="InterPro" id="IPR044294">
    <property type="entry name" value="Lipase-like"/>
</dbReference>
<proteinExistence type="predicted"/>
<evidence type="ECO:0000313" key="2">
    <source>
        <dbReference type="EMBL" id="GFH22649.1"/>
    </source>
</evidence>
<evidence type="ECO:0000313" key="3">
    <source>
        <dbReference type="Proteomes" id="UP000485058"/>
    </source>
</evidence>
<reference evidence="2 3" key="1">
    <citation type="submission" date="2020-02" db="EMBL/GenBank/DDBJ databases">
        <title>Draft genome sequence of Haematococcus lacustris strain NIES-144.</title>
        <authorList>
            <person name="Morimoto D."/>
            <person name="Nakagawa S."/>
            <person name="Yoshida T."/>
            <person name="Sawayama S."/>
        </authorList>
    </citation>
    <scope>NUCLEOTIDE SEQUENCE [LARGE SCALE GENOMIC DNA]</scope>
    <source>
        <strain evidence="2 3">NIES-144</strain>
    </source>
</reference>
<evidence type="ECO:0000259" key="1">
    <source>
        <dbReference type="Pfam" id="PF05057"/>
    </source>
</evidence>